<dbReference type="HOGENOM" id="CLU_074813_0_0_0"/>
<accession>D1AVD9</accession>
<dbReference type="EC" id="3.1.21.4" evidence="1"/>
<dbReference type="AlphaFoldDB" id="D1AVD9"/>
<dbReference type="eggNOG" id="ENOG5032AYK">
    <property type="taxonomic scope" value="Bacteria"/>
</dbReference>
<dbReference type="InterPro" id="IPR019064">
    <property type="entry name" value="Restrct_endonuc_II_NlaIV"/>
</dbReference>
<dbReference type="OrthoDB" id="2057768at2"/>
<gene>
    <name evidence="1" type="ordered locus">Smon_1246</name>
</gene>
<sequence length="224" mass="26421">MILTVNKIFFKLKSIDWTKAKGIISFNLADINVTINTNDTVGLILQAWLKEYLNKNNILFREPSNTQEFPDFLLSHSNIENLLEIKSFNFSKSPTFDIANFDSYCDSIRENPYRLDADYIIFGYDMEKTGIITIKDIWLKKIWEIAGTSKKYPLKTQVKRNIIYNIRPNTAFKNYNASPFKSREQFIHAIYETLLVYKGSKFVYNWLNIFSINYKAYYNAEFKI</sequence>
<protein>
    <submittedName>
        <fullName evidence="1">Type II site-specific deoxyribonuclease</fullName>
        <ecNumber evidence="1">3.1.21.4</ecNumber>
    </submittedName>
</protein>
<dbReference type="Proteomes" id="UP000002072">
    <property type="component" value="Chromosome"/>
</dbReference>
<keyword evidence="2" id="KW-1185">Reference proteome</keyword>
<organism evidence="1 2">
    <name type="scientific">Streptobacillus moniliformis (strain ATCC 14647 / DSM 12112 / NCTC 10651 / 9901)</name>
    <dbReference type="NCBI Taxonomy" id="519441"/>
    <lineage>
        <taxon>Bacteria</taxon>
        <taxon>Fusobacteriati</taxon>
        <taxon>Fusobacteriota</taxon>
        <taxon>Fusobacteriia</taxon>
        <taxon>Fusobacteriales</taxon>
        <taxon>Leptotrichiaceae</taxon>
        <taxon>Streptobacillus</taxon>
    </lineage>
</organism>
<dbReference type="GO" id="GO:0009036">
    <property type="term" value="F:type II site-specific deoxyribonuclease activity"/>
    <property type="evidence" value="ECO:0007669"/>
    <property type="project" value="UniProtKB-EC"/>
</dbReference>
<evidence type="ECO:0000313" key="1">
    <source>
        <dbReference type="EMBL" id="ACZ01699.1"/>
    </source>
</evidence>
<dbReference type="EMBL" id="CP001779">
    <property type="protein sequence ID" value="ACZ01699.1"/>
    <property type="molecule type" value="Genomic_DNA"/>
</dbReference>
<dbReference type="REBASE" id="22741">
    <property type="entry name" value="SmoLORF1245P"/>
</dbReference>
<evidence type="ECO:0000313" key="2">
    <source>
        <dbReference type="Proteomes" id="UP000002072"/>
    </source>
</evidence>
<reference evidence="1 2" key="1">
    <citation type="journal article" date="2009" name="Stand. Genomic Sci.">
        <title>Complete genome sequence of Streptobacillus moniliformis type strain (9901T).</title>
        <authorList>
            <person name="Nolan M."/>
            <person name="Gronow S."/>
            <person name="Lapidus A."/>
            <person name="Ivanova N."/>
            <person name="Copeland A."/>
            <person name="Lucas S."/>
            <person name="Del Rio T.G."/>
            <person name="Chen F."/>
            <person name="Tice H."/>
            <person name="Pitluck S."/>
            <person name="Cheng J.F."/>
            <person name="Sims D."/>
            <person name="Meincke L."/>
            <person name="Bruce D."/>
            <person name="Goodwin L."/>
            <person name="Brettin T."/>
            <person name="Han C."/>
            <person name="Detter J.C."/>
            <person name="Ovchinikova G."/>
            <person name="Pati A."/>
            <person name="Mavromatis K."/>
            <person name="Mikhailova N."/>
            <person name="Chen A."/>
            <person name="Palaniappan K."/>
            <person name="Land M."/>
            <person name="Hauser L."/>
            <person name="Chang Y.J."/>
            <person name="Jeffries C.D."/>
            <person name="Rohde M."/>
            <person name="Sproer C."/>
            <person name="Goker M."/>
            <person name="Bristow J."/>
            <person name="Eisen J.A."/>
            <person name="Markowitz V."/>
            <person name="Hugenholtz P."/>
            <person name="Kyrpides N.C."/>
            <person name="Klenk H.P."/>
            <person name="Chain P."/>
        </authorList>
    </citation>
    <scope>NUCLEOTIDE SEQUENCE [LARGE SCALE GENOMIC DNA]</scope>
    <source>
        <strain evidence="2">ATCC 14647 / DSM 12112 / NCTC 10651 / 9901</strain>
    </source>
</reference>
<proteinExistence type="predicted"/>
<keyword evidence="1" id="KW-0378">Hydrolase</keyword>
<name>D1AVD9_STRM9</name>
<dbReference type="KEGG" id="smf:Smon_1246"/>
<dbReference type="Pfam" id="PF09564">
    <property type="entry name" value="RE_NgoBV"/>
    <property type="match status" value="1"/>
</dbReference>